<evidence type="ECO:0000313" key="1">
    <source>
        <dbReference type="EMBL" id="KAH9828147.1"/>
    </source>
</evidence>
<organism evidence="1 2">
    <name type="scientific">Teratosphaeria destructans</name>
    <dbReference type="NCBI Taxonomy" id="418781"/>
    <lineage>
        <taxon>Eukaryota</taxon>
        <taxon>Fungi</taxon>
        <taxon>Dikarya</taxon>
        <taxon>Ascomycota</taxon>
        <taxon>Pezizomycotina</taxon>
        <taxon>Dothideomycetes</taxon>
        <taxon>Dothideomycetidae</taxon>
        <taxon>Mycosphaerellales</taxon>
        <taxon>Teratosphaeriaceae</taxon>
        <taxon>Teratosphaeria</taxon>
    </lineage>
</organism>
<protein>
    <submittedName>
        <fullName evidence="1">Uncharacterized protein</fullName>
    </submittedName>
</protein>
<sequence length="136" mass="14494">MALADVVLDSVVSTRYRSRLTFTTAMGRRVAYIEGLGGVASLAAALPLTGEVVGGAGGCLLRGLDRGRRVGCLLLRCILRLRRSGDRLGVLLVPECASIGRRTVAHLCDGELRVGLRVCHVEVEASVVRRDAKPLD</sequence>
<name>A0A9W7STC3_9PEZI</name>
<reference evidence="1 2" key="2">
    <citation type="journal article" date="2021" name="Curr. Genet.">
        <title>Genetic response to nitrogen starvation in the aggressive Eucalyptus foliar pathogen Teratosphaeria destructans.</title>
        <authorList>
            <person name="Havenga M."/>
            <person name="Wingfield B.D."/>
            <person name="Wingfield M.J."/>
            <person name="Dreyer L.L."/>
            <person name="Roets F."/>
            <person name="Aylward J."/>
        </authorList>
    </citation>
    <scope>NUCLEOTIDE SEQUENCE [LARGE SCALE GENOMIC DNA]</scope>
    <source>
        <strain evidence="1">CMW44962</strain>
    </source>
</reference>
<evidence type="ECO:0000313" key="2">
    <source>
        <dbReference type="Proteomes" id="UP001138500"/>
    </source>
</evidence>
<dbReference type="Proteomes" id="UP001138500">
    <property type="component" value="Unassembled WGS sequence"/>
</dbReference>
<comment type="caution">
    <text evidence="1">The sequence shown here is derived from an EMBL/GenBank/DDBJ whole genome shotgun (WGS) entry which is preliminary data.</text>
</comment>
<accession>A0A9W7STC3</accession>
<reference evidence="1 2" key="1">
    <citation type="journal article" date="2018" name="IMA Fungus">
        <title>IMA Genome-F 10: Nine draft genome sequences of Claviceps purpurea s.lat., including C. arundinis, C. humidiphila, and C. cf. spartinae, pseudomolecules for the pitch canker pathogen Fusarium circinatum, draft genome of Davidsoniella eucalypti, Grosmannia galeiformis, Quambalaria eucalypti, and Teratosphaeria destructans.</title>
        <authorList>
            <person name="Wingfield B.D."/>
            <person name="Liu M."/>
            <person name="Nguyen H.D."/>
            <person name="Lane F.A."/>
            <person name="Morgan S.W."/>
            <person name="De Vos L."/>
            <person name="Wilken P.M."/>
            <person name="Duong T.A."/>
            <person name="Aylward J."/>
            <person name="Coetzee M.P."/>
            <person name="Dadej K."/>
            <person name="De Beer Z.W."/>
            <person name="Findlay W."/>
            <person name="Havenga M."/>
            <person name="Kolarik M."/>
            <person name="Menzies J.G."/>
            <person name="Naidoo K."/>
            <person name="Pochopski O."/>
            <person name="Shoukouhi P."/>
            <person name="Santana Q.C."/>
            <person name="Seifert K.A."/>
            <person name="Soal N."/>
            <person name="Steenkamp E.T."/>
            <person name="Tatham C.T."/>
            <person name="van der Nest M.A."/>
            <person name="Wingfield M.J."/>
        </authorList>
    </citation>
    <scope>NUCLEOTIDE SEQUENCE [LARGE SCALE GENOMIC DNA]</scope>
    <source>
        <strain evidence="1">CMW44962</strain>
    </source>
</reference>
<dbReference type="AlphaFoldDB" id="A0A9W7STC3"/>
<proteinExistence type="predicted"/>
<dbReference type="EMBL" id="RIBY02001778">
    <property type="protein sequence ID" value="KAH9828147.1"/>
    <property type="molecule type" value="Genomic_DNA"/>
</dbReference>
<keyword evidence="2" id="KW-1185">Reference proteome</keyword>
<gene>
    <name evidence="1" type="ORF">Tdes44962_MAKER02509</name>
</gene>